<dbReference type="SUPFAM" id="SSF54862">
    <property type="entry name" value="4Fe-4S ferredoxins"/>
    <property type="match status" value="1"/>
</dbReference>
<evidence type="ECO:0000259" key="6">
    <source>
        <dbReference type="PROSITE" id="PS51379"/>
    </source>
</evidence>
<dbReference type="InterPro" id="IPR050572">
    <property type="entry name" value="Fe-S_Ferredoxin"/>
</dbReference>
<evidence type="ECO:0000256" key="3">
    <source>
        <dbReference type="ARBA" id="ARBA00023004"/>
    </source>
</evidence>
<protein>
    <submittedName>
        <fullName evidence="7">Flavodoxin</fullName>
    </submittedName>
</protein>
<evidence type="ECO:0000256" key="2">
    <source>
        <dbReference type="ARBA" id="ARBA00022723"/>
    </source>
</evidence>
<dbReference type="OrthoDB" id="9813995at2"/>
<reference evidence="7 9" key="1">
    <citation type="submission" date="2017-12" db="EMBL/GenBank/DDBJ databases">
        <title>Complete genome sequence of Herbivorax saccincola GGR1, a novel Cellulosome-producing hydrolytic bacterium in a thermophilic biogas plant, established by Illumina and Nanopore MinION sequencing.</title>
        <authorList>
            <person name="Pechtl A."/>
            <person name="Ruckert C."/>
            <person name="Koeck D.E."/>
            <person name="Maus I."/>
            <person name="Winkler A."/>
            <person name="Kalinowski J."/>
            <person name="Puhler A."/>
            <person name="Schwarz W.W."/>
            <person name="Zverlov V.V."/>
            <person name="Schluter A."/>
            <person name="Liebl W."/>
        </authorList>
    </citation>
    <scope>NUCLEOTIDE SEQUENCE [LARGE SCALE GENOMIC DNA]</scope>
    <source>
        <strain evidence="7">GGR1</strain>
        <strain evidence="9">SR1</strain>
    </source>
</reference>
<keyword evidence="3" id="KW-0408">Iron</keyword>
<dbReference type="Gene3D" id="3.40.50.360">
    <property type="match status" value="1"/>
</dbReference>
<feature type="domain" description="4Fe-4S ferredoxin-type" evidence="6">
    <location>
        <begin position="219"/>
        <end position="247"/>
    </location>
</feature>
<dbReference type="PANTHER" id="PTHR43687:SF1">
    <property type="entry name" value="FERREDOXIN III"/>
    <property type="match status" value="1"/>
</dbReference>
<dbReference type="SUPFAM" id="SSF52218">
    <property type="entry name" value="Flavoproteins"/>
    <property type="match status" value="1"/>
</dbReference>
<dbReference type="PROSITE" id="PS00198">
    <property type="entry name" value="4FE4S_FER_1"/>
    <property type="match status" value="1"/>
</dbReference>
<dbReference type="PROSITE" id="PS50902">
    <property type="entry name" value="FLAVODOXIN_LIKE"/>
    <property type="match status" value="1"/>
</dbReference>
<dbReference type="InterPro" id="IPR047964">
    <property type="entry name" value="EFR1-like"/>
</dbReference>
<evidence type="ECO:0000313" key="8">
    <source>
        <dbReference type="EMBL" id="PQQ67541.1"/>
    </source>
</evidence>
<dbReference type="GO" id="GO:0051539">
    <property type="term" value="F:4 iron, 4 sulfur cluster binding"/>
    <property type="evidence" value="ECO:0007669"/>
    <property type="project" value="UniProtKB-KW"/>
</dbReference>
<proteinExistence type="predicted"/>
<reference evidence="8 10" key="2">
    <citation type="journal article" date="2018" name="Syst. Appl. Microbiol.">
        <title>Characterization and high-quality draft genome sequence of Herbivorax saccincola A7, an anaerobic, alkaliphilic, thermophilic, cellulolytic, and xylanolytic bacterium.</title>
        <authorList>
            <person name="Aikawa S."/>
            <person name="Baramee S."/>
            <person name="Sermsathanaswadi J."/>
            <person name="Thianheng P."/>
            <person name="Tachaapaikoon C."/>
            <person name="Shikata A."/>
            <person name="Waeonukul R."/>
            <person name="Pason P."/>
            <person name="Ratanakhanokchai K."/>
            <person name="Kosugi A."/>
        </authorList>
    </citation>
    <scope>NUCLEOTIDE SEQUENCE [LARGE SCALE GENOMIC DNA]</scope>
    <source>
        <strain evidence="8 10">A7</strain>
    </source>
</reference>
<evidence type="ECO:0000256" key="4">
    <source>
        <dbReference type="ARBA" id="ARBA00023014"/>
    </source>
</evidence>
<dbReference type="RefSeq" id="WP_101301224.1">
    <property type="nucleotide sequence ID" value="NZ_CP025197.1"/>
</dbReference>
<dbReference type="Pfam" id="PF00037">
    <property type="entry name" value="Fer4"/>
    <property type="match status" value="1"/>
</dbReference>
<dbReference type="InterPro" id="IPR017900">
    <property type="entry name" value="4Fe4S_Fe_S_CS"/>
</dbReference>
<dbReference type="PANTHER" id="PTHR43687">
    <property type="entry name" value="ADENYLYLSULFATE REDUCTASE, BETA SUBUNIT"/>
    <property type="match status" value="1"/>
</dbReference>
<evidence type="ECO:0000259" key="5">
    <source>
        <dbReference type="PROSITE" id="PS50902"/>
    </source>
</evidence>
<dbReference type="Proteomes" id="UP000233534">
    <property type="component" value="Chromosome"/>
</dbReference>
<dbReference type="NCBIfam" id="NF038196">
    <property type="entry name" value="ferrodoxin_EFR1"/>
    <property type="match status" value="1"/>
</dbReference>
<dbReference type="EMBL" id="NEMB01000003">
    <property type="protein sequence ID" value="PQQ67541.1"/>
    <property type="molecule type" value="Genomic_DNA"/>
</dbReference>
<dbReference type="InterPro" id="IPR029039">
    <property type="entry name" value="Flavoprotein-like_sf"/>
</dbReference>
<keyword evidence="2" id="KW-0479">Metal-binding</keyword>
<keyword evidence="4" id="KW-0411">Iron-sulfur</keyword>
<dbReference type="Gene3D" id="3.30.70.20">
    <property type="match status" value="1"/>
</dbReference>
<dbReference type="GO" id="GO:0046872">
    <property type="term" value="F:metal ion binding"/>
    <property type="evidence" value="ECO:0007669"/>
    <property type="project" value="UniProtKB-KW"/>
</dbReference>
<dbReference type="PROSITE" id="PS51379">
    <property type="entry name" value="4FE4S_FER_2"/>
    <property type="match status" value="2"/>
</dbReference>
<dbReference type="AlphaFoldDB" id="A0A2K9EEL6"/>
<dbReference type="Pfam" id="PF12724">
    <property type="entry name" value="Flavodoxin_5"/>
    <property type="match status" value="1"/>
</dbReference>
<dbReference type="Proteomes" id="UP000239720">
    <property type="component" value="Unassembled WGS sequence"/>
</dbReference>
<dbReference type="GO" id="GO:0016651">
    <property type="term" value="F:oxidoreductase activity, acting on NAD(P)H"/>
    <property type="evidence" value="ECO:0007669"/>
    <property type="project" value="UniProtKB-ARBA"/>
</dbReference>
<feature type="domain" description="4Fe-4S ferredoxin-type" evidence="6">
    <location>
        <begin position="189"/>
        <end position="218"/>
    </location>
</feature>
<evidence type="ECO:0000313" key="9">
    <source>
        <dbReference type="Proteomes" id="UP000233534"/>
    </source>
</evidence>
<sequence>MRGLICYCSNTGNTELTSRYIDKNISNAQFDFYNISEGGYFNLDEYDIIGFGTYTHWWGMPEVFESFINSLNKQENKNAFIFNTYSHFSGNTQKCMYTKLREKGFKIIAAHSLRVPTSYPPKRARKKKKIKDSPNFKEFWKFNCFINKLDGYIDRISKERSVDEVKIRTNVIGFLLSKYIKPKMKDITGKKYVDAKLCTQCGECGRVCTYGAVVFKKDKVTFNKSKCRNCWACFNNCPQQAIYTENVKGAAQYRGPCKQLAMKLK</sequence>
<gene>
    <name evidence="8" type="ORF">B9R14_12810</name>
    <name evidence="7" type="ORF">HVS_08685</name>
</gene>
<keyword evidence="9" id="KW-1185">Reference proteome</keyword>
<dbReference type="InterPro" id="IPR008254">
    <property type="entry name" value="Flavodoxin/NO_synth"/>
</dbReference>
<organism evidence="7 9">
    <name type="scientific">Acetivibrio saccincola</name>
    <dbReference type="NCBI Taxonomy" id="1677857"/>
    <lineage>
        <taxon>Bacteria</taxon>
        <taxon>Bacillati</taxon>
        <taxon>Bacillota</taxon>
        <taxon>Clostridia</taxon>
        <taxon>Eubacteriales</taxon>
        <taxon>Oscillospiraceae</taxon>
        <taxon>Acetivibrio</taxon>
    </lineage>
</organism>
<evidence type="ECO:0000256" key="1">
    <source>
        <dbReference type="ARBA" id="ARBA00022485"/>
    </source>
</evidence>
<keyword evidence="1" id="KW-0004">4Fe-4S</keyword>
<evidence type="ECO:0000313" key="10">
    <source>
        <dbReference type="Proteomes" id="UP000239720"/>
    </source>
</evidence>
<feature type="domain" description="Flavodoxin-like" evidence="5">
    <location>
        <begin position="3"/>
        <end position="135"/>
    </location>
</feature>
<name>A0A2K9EEL6_9FIRM</name>
<evidence type="ECO:0000313" key="7">
    <source>
        <dbReference type="EMBL" id="AUG57645.1"/>
    </source>
</evidence>
<dbReference type="KEGG" id="hsc:HVS_08685"/>
<dbReference type="GO" id="GO:0010181">
    <property type="term" value="F:FMN binding"/>
    <property type="evidence" value="ECO:0007669"/>
    <property type="project" value="InterPro"/>
</dbReference>
<dbReference type="InterPro" id="IPR026816">
    <property type="entry name" value="Flavodoxin_dom"/>
</dbReference>
<dbReference type="InterPro" id="IPR017896">
    <property type="entry name" value="4Fe4S_Fe-S-bd"/>
</dbReference>
<dbReference type="EMBL" id="CP025197">
    <property type="protein sequence ID" value="AUG57645.1"/>
    <property type="molecule type" value="Genomic_DNA"/>
</dbReference>
<accession>A0A2K9EEL6</accession>